<evidence type="ECO:0000256" key="5">
    <source>
        <dbReference type="ARBA" id="ARBA00022822"/>
    </source>
</evidence>
<dbReference type="InterPro" id="IPR023026">
    <property type="entry name" value="Trp_synth_beta/beta-like"/>
</dbReference>
<evidence type="ECO:0000256" key="1">
    <source>
        <dbReference type="ARBA" id="ARBA00001933"/>
    </source>
</evidence>
<comment type="caution">
    <text evidence="12">The sequence shown here is derived from an EMBL/GenBank/DDBJ whole genome shotgun (WGS) entry which is preliminary data.</text>
</comment>
<keyword evidence="13" id="KW-1185">Reference proteome</keyword>
<keyword evidence="4 10" id="KW-0028">Amino-acid biosynthesis</keyword>
<dbReference type="EC" id="4.2.1.20" evidence="3 10"/>
<dbReference type="GO" id="GO:0016874">
    <property type="term" value="F:ligase activity"/>
    <property type="evidence" value="ECO:0007669"/>
    <property type="project" value="UniProtKB-KW"/>
</dbReference>
<protein>
    <recommendedName>
        <fullName evidence="3 10">Tryptophan synthase</fullName>
        <ecNumber evidence="3 10">4.2.1.20</ecNumber>
    </recommendedName>
</protein>
<dbReference type="EMBL" id="BQXU01000073">
    <property type="protein sequence ID" value="GKT52603.1"/>
    <property type="molecule type" value="Genomic_DNA"/>
</dbReference>
<dbReference type="AlphaFoldDB" id="A0AA37PI32"/>
<dbReference type="SUPFAM" id="SSF53686">
    <property type="entry name" value="Tryptophan synthase beta subunit-like PLP-dependent enzymes"/>
    <property type="match status" value="1"/>
</dbReference>
<dbReference type="Proteomes" id="UP001055115">
    <property type="component" value="Unassembled WGS sequence"/>
</dbReference>
<dbReference type="PIRSF" id="PIRSF001413">
    <property type="entry name" value="Trp_syn_beta"/>
    <property type="match status" value="1"/>
</dbReference>
<evidence type="ECO:0000256" key="3">
    <source>
        <dbReference type="ARBA" id="ARBA00012043"/>
    </source>
</evidence>
<dbReference type="GeneID" id="73333586"/>
<dbReference type="HAMAP" id="MF_00133">
    <property type="entry name" value="Trp_synth_beta"/>
    <property type="match status" value="1"/>
</dbReference>
<keyword evidence="8 10" id="KW-0456">Lyase</keyword>
<reference evidence="12 13" key="1">
    <citation type="submission" date="2022-03" db="EMBL/GenBank/DDBJ databases">
        <title>Genome data of Colletotrichum spp.</title>
        <authorList>
            <person name="Utami Y.D."/>
            <person name="Hiruma K."/>
        </authorList>
    </citation>
    <scope>NUCLEOTIDE SEQUENCE [LARGE SCALE GENOMIC DNA]</scope>
    <source>
        <strain evidence="12 13">MAFF 239500</strain>
    </source>
</reference>
<comment type="cofactor">
    <cofactor evidence="1 10">
        <name>pyridoxal 5'-phosphate</name>
        <dbReference type="ChEBI" id="CHEBI:597326"/>
    </cofactor>
</comment>
<dbReference type="GO" id="GO:0005737">
    <property type="term" value="C:cytoplasm"/>
    <property type="evidence" value="ECO:0007669"/>
    <property type="project" value="TreeGrafter"/>
</dbReference>
<comment type="catalytic activity">
    <reaction evidence="9 10">
        <text>(1S,2R)-1-C-(indol-3-yl)glycerol 3-phosphate + L-serine = D-glyceraldehyde 3-phosphate + L-tryptophan + H2O</text>
        <dbReference type="Rhea" id="RHEA:10532"/>
        <dbReference type="ChEBI" id="CHEBI:15377"/>
        <dbReference type="ChEBI" id="CHEBI:33384"/>
        <dbReference type="ChEBI" id="CHEBI:57912"/>
        <dbReference type="ChEBI" id="CHEBI:58866"/>
        <dbReference type="ChEBI" id="CHEBI:59776"/>
        <dbReference type="EC" id="4.2.1.20"/>
    </reaction>
</comment>
<dbReference type="RefSeq" id="XP_049134953.1">
    <property type="nucleotide sequence ID" value="XM_049278996.1"/>
</dbReference>
<dbReference type="FunFam" id="3.40.50.1100:FF:000004">
    <property type="entry name" value="Tryptophan synthase beta chain"/>
    <property type="match status" value="1"/>
</dbReference>
<dbReference type="InterPro" id="IPR001926">
    <property type="entry name" value="TrpB-like_PALP"/>
</dbReference>
<dbReference type="CDD" id="cd06446">
    <property type="entry name" value="Trp-synth_B"/>
    <property type="match status" value="1"/>
</dbReference>
<keyword evidence="7 10" id="KW-0057">Aromatic amino acid biosynthesis</keyword>
<organism evidence="12 13">
    <name type="scientific">Colletotrichum spaethianum</name>
    <dbReference type="NCBI Taxonomy" id="700344"/>
    <lineage>
        <taxon>Eukaryota</taxon>
        <taxon>Fungi</taxon>
        <taxon>Dikarya</taxon>
        <taxon>Ascomycota</taxon>
        <taxon>Pezizomycotina</taxon>
        <taxon>Sordariomycetes</taxon>
        <taxon>Hypocreomycetidae</taxon>
        <taxon>Glomerellales</taxon>
        <taxon>Glomerellaceae</taxon>
        <taxon>Colletotrichum</taxon>
        <taxon>Colletotrichum spaethianum species complex</taxon>
    </lineage>
</organism>
<dbReference type="Gene3D" id="3.40.50.1100">
    <property type="match status" value="2"/>
</dbReference>
<evidence type="ECO:0000313" key="13">
    <source>
        <dbReference type="Proteomes" id="UP001055115"/>
    </source>
</evidence>
<proteinExistence type="inferred from homology"/>
<dbReference type="InterPro" id="IPR036052">
    <property type="entry name" value="TrpB-like_PALP_sf"/>
</dbReference>
<evidence type="ECO:0000256" key="7">
    <source>
        <dbReference type="ARBA" id="ARBA00023141"/>
    </source>
</evidence>
<evidence type="ECO:0000256" key="2">
    <source>
        <dbReference type="ARBA" id="ARBA00004733"/>
    </source>
</evidence>
<dbReference type="Pfam" id="PF00291">
    <property type="entry name" value="PALP"/>
    <property type="match status" value="1"/>
</dbReference>
<dbReference type="PANTHER" id="PTHR48077">
    <property type="entry name" value="TRYPTOPHAN SYNTHASE-RELATED"/>
    <property type="match status" value="1"/>
</dbReference>
<dbReference type="InterPro" id="IPR006654">
    <property type="entry name" value="Trp_synth_beta"/>
</dbReference>
<evidence type="ECO:0000259" key="11">
    <source>
        <dbReference type="Pfam" id="PF00291"/>
    </source>
</evidence>
<evidence type="ECO:0000256" key="4">
    <source>
        <dbReference type="ARBA" id="ARBA00022605"/>
    </source>
</evidence>
<evidence type="ECO:0000256" key="10">
    <source>
        <dbReference type="RuleBase" id="RU003663"/>
    </source>
</evidence>
<keyword evidence="6 10" id="KW-0663">Pyridoxal phosphate</keyword>
<gene>
    <name evidence="12" type="ORF">ColSpa_12784</name>
</gene>
<evidence type="ECO:0000313" key="12">
    <source>
        <dbReference type="EMBL" id="GKT52603.1"/>
    </source>
</evidence>
<dbReference type="NCBIfam" id="TIGR00263">
    <property type="entry name" value="trpB"/>
    <property type="match status" value="1"/>
</dbReference>
<name>A0AA37PI32_9PEZI</name>
<sequence length="406" mass="43729">MVSVRATTAIANNNYRRYVGTIQALWSLWGQYVPESFMAFLSELETTFIREASNSNFWEEYRNHYDYISRPGRLHLAGRLTAYANGAKIWFAREDLNHTGSSKIVNALGQILLARRMGKRKIVTETGSGENGVAAAALCAKFGLECIVHVGAKDVSRQSTNVRTMMTLGAELVISKTGSQTLRDAMNEAMRACVVDDTSFYLASTPVGPYPIPLIVRTFQSLIGAETKRQALEKIGRLPDAVVTCVGTGVDAVGLFPPFLEDTRVRLVGVEAGGCGVHTSLHSAALSRGRGGVFQGAMTYVLQDDHGQVRHSHSIAAGLDHPAVGPELSFWKDSGRLEVLSVTDEEALSAFRLTCQLEGILPSLESAHAIHGAVEAARSMGNSDNIIVCVSGSGEKDINTVSGTIV</sequence>
<keyword evidence="12" id="KW-0436">Ligase</keyword>
<evidence type="ECO:0000256" key="6">
    <source>
        <dbReference type="ARBA" id="ARBA00022898"/>
    </source>
</evidence>
<evidence type="ECO:0000256" key="8">
    <source>
        <dbReference type="ARBA" id="ARBA00023239"/>
    </source>
</evidence>
<feature type="domain" description="Tryptophan synthase beta chain-like PALP" evidence="11">
    <location>
        <begin position="84"/>
        <end position="392"/>
    </location>
</feature>
<evidence type="ECO:0000256" key="9">
    <source>
        <dbReference type="ARBA" id="ARBA00049047"/>
    </source>
</evidence>
<dbReference type="GO" id="GO:0004834">
    <property type="term" value="F:tryptophan synthase activity"/>
    <property type="evidence" value="ECO:0007669"/>
    <property type="project" value="UniProtKB-EC"/>
</dbReference>
<comment type="pathway">
    <text evidence="2 10">Amino-acid biosynthesis; L-tryptophan biosynthesis; L-tryptophan from chorismate: step 5/5.</text>
</comment>
<keyword evidence="5 10" id="KW-0822">Tryptophan biosynthesis</keyword>
<accession>A0AA37PI32</accession>
<dbReference type="PANTHER" id="PTHR48077:SF3">
    <property type="entry name" value="TRYPTOPHAN SYNTHASE"/>
    <property type="match status" value="1"/>
</dbReference>